<proteinExistence type="predicted"/>
<evidence type="ECO:0000256" key="2">
    <source>
        <dbReference type="SAM" id="MobiDB-lite"/>
    </source>
</evidence>
<feature type="compositionally biased region" description="Basic and acidic residues" evidence="2">
    <location>
        <begin position="509"/>
        <end position="530"/>
    </location>
</feature>
<dbReference type="EMBL" id="BQNB010009471">
    <property type="protein sequence ID" value="GJS63996.1"/>
    <property type="molecule type" value="Genomic_DNA"/>
</dbReference>
<comment type="caution">
    <text evidence="3">The sequence shown here is derived from an EMBL/GenBank/DDBJ whole genome shotgun (WGS) entry which is preliminary data.</text>
</comment>
<evidence type="ECO:0000313" key="4">
    <source>
        <dbReference type="Proteomes" id="UP001151760"/>
    </source>
</evidence>
<reference evidence="3" key="2">
    <citation type="submission" date="2022-01" db="EMBL/GenBank/DDBJ databases">
        <authorList>
            <person name="Yamashiro T."/>
            <person name="Shiraishi A."/>
            <person name="Satake H."/>
            <person name="Nakayama K."/>
        </authorList>
    </citation>
    <scope>NUCLEOTIDE SEQUENCE</scope>
</reference>
<gene>
    <name evidence="3" type="ORF">Tco_0678560</name>
</gene>
<evidence type="ECO:0000313" key="3">
    <source>
        <dbReference type="EMBL" id="GJS63996.1"/>
    </source>
</evidence>
<sequence>MLRYQLIPTFWATVKAKTVNGEVQLQALVDGKKITITKLIVRRDLQLEDAEGVDCLPNATIFEQLTLIGSKTTTWNEFSITMVSAIICLPINQKFNFSKYIFESMVKNLENVFGKFLMYPRFIQVFLDKQIEGMPTQKRIYIAPSYTKKIFGNEKGWKRSKRKDTEVPQPSSLTTNVADEVVNEEMDDSLERAATTATGLEVEQDSGNIYKTQSKATLNEPGMRNVLNISMNTLARKRVLALETTKTTQATEIASLKKRVKKLKRRNKTKTHELKRLYRVGLSKRVESSKDKGLGEEDASKQGRKADIDANEAFLLIAIVYVVKTAEETRSMVEEVTTITILVSAATTTTITTAITDVEMTLAQALAELKSAKPKATTITTTPTLTTITAVITTIAISTRPIAKGIVIHKLEQAPTPIVSSQQPSQVKIQDKEVRREEERIAKEKAQQIEETNIAWDDVQAKIEADYQLAQRLQAQEQEELTNAEKARLTELVEESSKKIDAEIAQESSSKRAGDELEQESFKKQKLEEDKESEELKQCLEIIPDDGDDVTIDATHLPTKSPTIVDYKIHKEGKKIFFQIIRADVKARFKKTKRVNYMDNFLLLILKTMFKHHVEDNVWKNQQGLVKVLNWNLYYSCGVHCVTMQSMLFYLLVEKMYPLTKHTLHQMFNDVKLQVDYECEMAFELLRLVKKQLKKGYIPE</sequence>
<evidence type="ECO:0000256" key="1">
    <source>
        <dbReference type="SAM" id="Coils"/>
    </source>
</evidence>
<reference evidence="3" key="1">
    <citation type="journal article" date="2022" name="Int. J. Mol. Sci.">
        <title>Draft Genome of Tanacetum Coccineum: Genomic Comparison of Closely Related Tanacetum-Family Plants.</title>
        <authorList>
            <person name="Yamashiro T."/>
            <person name="Shiraishi A."/>
            <person name="Nakayama K."/>
            <person name="Satake H."/>
        </authorList>
    </citation>
    <scope>NUCLEOTIDE SEQUENCE</scope>
</reference>
<organism evidence="3 4">
    <name type="scientific">Tanacetum coccineum</name>
    <dbReference type="NCBI Taxonomy" id="301880"/>
    <lineage>
        <taxon>Eukaryota</taxon>
        <taxon>Viridiplantae</taxon>
        <taxon>Streptophyta</taxon>
        <taxon>Embryophyta</taxon>
        <taxon>Tracheophyta</taxon>
        <taxon>Spermatophyta</taxon>
        <taxon>Magnoliopsida</taxon>
        <taxon>eudicotyledons</taxon>
        <taxon>Gunneridae</taxon>
        <taxon>Pentapetalae</taxon>
        <taxon>asterids</taxon>
        <taxon>campanulids</taxon>
        <taxon>Asterales</taxon>
        <taxon>Asteraceae</taxon>
        <taxon>Asteroideae</taxon>
        <taxon>Anthemideae</taxon>
        <taxon>Anthemidinae</taxon>
        <taxon>Tanacetum</taxon>
    </lineage>
</organism>
<dbReference type="Proteomes" id="UP001151760">
    <property type="component" value="Unassembled WGS sequence"/>
</dbReference>
<name>A0ABQ4XFL3_9ASTR</name>
<keyword evidence="4" id="KW-1185">Reference proteome</keyword>
<feature type="region of interest" description="Disordered" evidence="2">
    <location>
        <begin position="504"/>
        <end position="530"/>
    </location>
</feature>
<feature type="coiled-coil region" evidence="1">
    <location>
        <begin position="246"/>
        <end position="273"/>
    </location>
</feature>
<accession>A0ABQ4XFL3</accession>
<evidence type="ECO:0008006" key="5">
    <source>
        <dbReference type="Google" id="ProtNLM"/>
    </source>
</evidence>
<protein>
    <recommendedName>
        <fullName evidence="5">Ubiquitin-like protease family profile domain-containing protein</fullName>
    </recommendedName>
</protein>
<keyword evidence="1" id="KW-0175">Coiled coil</keyword>